<reference evidence="2 3" key="1">
    <citation type="journal article" date="2021" name="Elife">
        <title>Chloroplast acquisition without the gene transfer in kleptoplastic sea slugs, Plakobranchus ocellatus.</title>
        <authorList>
            <person name="Maeda T."/>
            <person name="Takahashi S."/>
            <person name="Yoshida T."/>
            <person name="Shimamura S."/>
            <person name="Takaki Y."/>
            <person name="Nagai Y."/>
            <person name="Toyoda A."/>
            <person name="Suzuki Y."/>
            <person name="Arimoto A."/>
            <person name="Ishii H."/>
            <person name="Satoh N."/>
            <person name="Nishiyama T."/>
            <person name="Hasebe M."/>
            <person name="Maruyama T."/>
            <person name="Minagawa J."/>
            <person name="Obokata J."/>
            <person name="Shigenobu S."/>
        </authorList>
    </citation>
    <scope>NUCLEOTIDE SEQUENCE [LARGE SCALE GENOMIC DNA]</scope>
</reference>
<dbReference type="InterPro" id="IPR023346">
    <property type="entry name" value="Lysozyme-like_dom_sf"/>
</dbReference>
<accession>A0AAV4GIR4</accession>
<name>A0AAV4GIR4_9GAST</name>
<dbReference type="AlphaFoldDB" id="A0AAV4GIR4"/>
<evidence type="ECO:0000313" key="2">
    <source>
        <dbReference type="EMBL" id="GFR84873.1"/>
    </source>
</evidence>
<dbReference type="PRINTS" id="PR00749">
    <property type="entry name" value="LYSOZYMEG"/>
</dbReference>
<dbReference type="EMBL" id="BMAT01001406">
    <property type="protein sequence ID" value="GFR84873.1"/>
    <property type="molecule type" value="Genomic_DNA"/>
</dbReference>
<dbReference type="GO" id="GO:0003796">
    <property type="term" value="F:lysozyme activity"/>
    <property type="evidence" value="ECO:0007669"/>
    <property type="project" value="InterPro"/>
</dbReference>
<dbReference type="SUPFAM" id="SSF53955">
    <property type="entry name" value="Lysozyme-like"/>
    <property type="match status" value="1"/>
</dbReference>
<feature type="chain" id="PRO_5043349142" evidence="1">
    <location>
        <begin position="25"/>
        <end position="204"/>
    </location>
</feature>
<organism evidence="2 3">
    <name type="scientific">Elysia marginata</name>
    <dbReference type="NCBI Taxonomy" id="1093978"/>
    <lineage>
        <taxon>Eukaryota</taxon>
        <taxon>Metazoa</taxon>
        <taxon>Spiralia</taxon>
        <taxon>Lophotrochozoa</taxon>
        <taxon>Mollusca</taxon>
        <taxon>Gastropoda</taxon>
        <taxon>Heterobranchia</taxon>
        <taxon>Euthyneura</taxon>
        <taxon>Panpulmonata</taxon>
        <taxon>Sacoglossa</taxon>
        <taxon>Placobranchoidea</taxon>
        <taxon>Plakobranchidae</taxon>
        <taxon>Elysia</taxon>
    </lineage>
</organism>
<dbReference type="PANTHER" id="PTHR31698:SF8">
    <property type="entry name" value="LYSOZYME G-RELATED"/>
    <property type="match status" value="1"/>
</dbReference>
<protein>
    <submittedName>
        <fullName evidence="2">Goose-type lysozyme 2</fullName>
    </submittedName>
</protein>
<evidence type="ECO:0000313" key="3">
    <source>
        <dbReference type="Proteomes" id="UP000762676"/>
    </source>
</evidence>
<keyword evidence="1" id="KW-0732">Signal</keyword>
<dbReference type="PANTHER" id="PTHR31698">
    <property type="entry name" value="LYSOZYME G FAMILY MEMBER"/>
    <property type="match status" value="1"/>
</dbReference>
<comment type="caution">
    <text evidence="2">The sequence shown here is derived from an EMBL/GenBank/DDBJ whole genome shotgun (WGS) entry which is preliminary data.</text>
</comment>
<proteinExistence type="predicted"/>
<dbReference type="InterPro" id="IPR002152">
    <property type="entry name" value="Glyco_hydro_23"/>
</dbReference>
<evidence type="ECO:0000256" key="1">
    <source>
        <dbReference type="SAM" id="SignalP"/>
    </source>
</evidence>
<sequence length="204" mass="22934">MKNNTNIFMKLLVTLVLCLEPVQNLLTSGPTLETQIKKPEKFISVTNWKVSQHRTRNGDIMNLKPTGMRFGDIQASVLAALASRLSRGGSVLRATNGYGDKGRAYGILQCSLTTSGLPCEVCPWNSCCHIHMMVHELFMPYIKMVKNKHRSWTQEMVLQGAVAAYNFGVKNVQTWSRLDVGSWNNDFSNDVIARAQYLHTLGWN</sequence>
<dbReference type="Gene3D" id="1.10.530.10">
    <property type="match status" value="1"/>
</dbReference>
<gene>
    <name evidence="2" type="ORF">ElyMa_000682300</name>
</gene>
<dbReference type="Proteomes" id="UP000762676">
    <property type="component" value="Unassembled WGS sequence"/>
</dbReference>
<keyword evidence="3" id="KW-1185">Reference proteome</keyword>
<dbReference type="GO" id="GO:0009253">
    <property type="term" value="P:peptidoglycan catabolic process"/>
    <property type="evidence" value="ECO:0007669"/>
    <property type="project" value="InterPro"/>
</dbReference>
<feature type="signal peptide" evidence="1">
    <location>
        <begin position="1"/>
        <end position="24"/>
    </location>
</feature>